<comment type="caution">
    <text evidence="12">The sequence shown here is derived from an EMBL/GenBank/DDBJ whole genome shotgun (WGS) entry which is preliminary data.</text>
</comment>
<evidence type="ECO:0000313" key="13">
    <source>
        <dbReference type="Proteomes" id="UP000189513"/>
    </source>
</evidence>
<evidence type="ECO:0000259" key="11">
    <source>
        <dbReference type="Pfam" id="PF00723"/>
    </source>
</evidence>
<dbReference type="SUPFAM" id="SSF48208">
    <property type="entry name" value="Six-hairpin glycosidases"/>
    <property type="match status" value="1"/>
</dbReference>
<comment type="catalytic activity">
    <reaction evidence="1">
        <text>Hydrolysis of terminal (1-&gt;4)-linked alpha-D-glucose residues successively from non-reducing ends of the chains with release of beta-D-glucose.</text>
        <dbReference type="EC" id="3.2.1.3"/>
    </reaction>
</comment>
<feature type="chain" id="PRO_5013296385" description="glucan 1,4-alpha-glucosidase" evidence="10">
    <location>
        <begin position="20"/>
        <end position="491"/>
    </location>
</feature>
<evidence type="ECO:0000313" key="12">
    <source>
        <dbReference type="EMBL" id="ONH68562.1"/>
    </source>
</evidence>
<comment type="similarity">
    <text evidence="2">Belongs to the glycosyl hydrolase 15 family.</text>
</comment>
<organism evidence="12 13">
    <name type="scientific">Cyberlindnera fabianii</name>
    <name type="common">Yeast</name>
    <name type="synonym">Hansenula fabianii</name>
    <dbReference type="NCBI Taxonomy" id="36022"/>
    <lineage>
        <taxon>Eukaryota</taxon>
        <taxon>Fungi</taxon>
        <taxon>Dikarya</taxon>
        <taxon>Ascomycota</taxon>
        <taxon>Saccharomycotina</taxon>
        <taxon>Saccharomycetes</taxon>
        <taxon>Phaffomycetales</taxon>
        <taxon>Phaffomycetaceae</taxon>
        <taxon>Cyberlindnera</taxon>
    </lineage>
</organism>
<keyword evidence="6" id="KW-0326">Glycosidase</keyword>
<protein>
    <recommendedName>
        <fullName evidence="3">glucan 1,4-alpha-glucosidase</fullName>
        <ecNumber evidence="3">3.2.1.3</ecNumber>
    </recommendedName>
    <alternativeName>
        <fullName evidence="9">1,4-alpha-D-glucan glucohydrolase</fullName>
    </alternativeName>
    <alternativeName>
        <fullName evidence="8">Glucan 1,4-alpha-glucosidase</fullName>
    </alternativeName>
</protein>
<dbReference type="InterPro" id="IPR008928">
    <property type="entry name" value="6-hairpin_glycosidase_sf"/>
</dbReference>
<evidence type="ECO:0000256" key="7">
    <source>
        <dbReference type="ARBA" id="ARBA00023326"/>
    </source>
</evidence>
<dbReference type="Proteomes" id="UP000189513">
    <property type="component" value="Unassembled WGS sequence"/>
</dbReference>
<proteinExistence type="inferred from homology"/>
<dbReference type="InterPro" id="IPR011613">
    <property type="entry name" value="GH15-like"/>
</dbReference>
<dbReference type="Gene3D" id="1.50.10.10">
    <property type="match status" value="1"/>
</dbReference>
<dbReference type="OMA" id="DHFYTRM"/>
<dbReference type="PANTHER" id="PTHR31616">
    <property type="entry name" value="TREHALASE"/>
    <property type="match status" value="1"/>
</dbReference>
<evidence type="ECO:0000256" key="8">
    <source>
        <dbReference type="ARBA" id="ARBA00033442"/>
    </source>
</evidence>
<dbReference type="PRINTS" id="PR00736">
    <property type="entry name" value="GLHYDRLASE15"/>
</dbReference>
<keyword evidence="4" id="KW-0378">Hydrolase</keyword>
<dbReference type="InterPro" id="IPR012341">
    <property type="entry name" value="6hp_glycosidase-like_sf"/>
</dbReference>
<evidence type="ECO:0000256" key="2">
    <source>
        <dbReference type="ARBA" id="ARBA00006188"/>
    </source>
</evidence>
<sequence>MISKSLLLLLPLLASPGLSQDSSSTSTPTFSSALILPSGFYDDITEWLNPANTSSQSPNSKNVILDNISVNGSVPGLVIAAQSWVHPDYAYHWTRDAALVYDCLIDLYAAFPDGNSEKGLIAQHLTEYISNSKFEQEDPTAIGGIGEPKYYLGNNSGYQGSWGRPQNDGPALRVSTLLKYNDLYDGDVYGLWDVVKTDLDYLEAEWQNDNFDPWEEVNGTHFFNRFVQRKAFLDAADFMSSKNYTEEAQKYGSIAWEIQKTLNEFYDNTNNFIKVSLEVGKGKVSNKDVSVILAINHAYRADSVFAPTDAYVLSTAYEVVTSFFDVFPISNVTTDDQGLPLAPPTGRYPEDVYDGYDSSEGNPWFLSCAAFAEYFYTIGKAFEDDGEIVLSPISLPFWKFFTDVDETKDSLHGEDFDEAVQKLYGWGDAFLRTVKHYGDGFKYSEQFNKYTGEEQGAHQLTWSHASILTAAFARARALGDTDFIPGLSEAL</sequence>
<dbReference type="VEuPathDB" id="FungiDB:BON22_1644"/>
<evidence type="ECO:0000256" key="10">
    <source>
        <dbReference type="SAM" id="SignalP"/>
    </source>
</evidence>
<feature type="signal peptide" evidence="10">
    <location>
        <begin position="1"/>
        <end position="19"/>
    </location>
</feature>
<evidence type="ECO:0000256" key="1">
    <source>
        <dbReference type="ARBA" id="ARBA00001863"/>
    </source>
</evidence>
<dbReference type="GO" id="GO:0000272">
    <property type="term" value="P:polysaccharide catabolic process"/>
    <property type="evidence" value="ECO:0007669"/>
    <property type="project" value="UniProtKB-KW"/>
</dbReference>
<dbReference type="Pfam" id="PF00723">
    <property type="entry name" value="Glyco_hydro_15"/>
    <property type="match status" value="1"/>
</dbReference>
<dbReference type="GO" id="GO:0004339">
    <property type="term" value="F:glucan 1,4-alpha-glucosidase activity"/>
    <property type="evidence" value="ECO:0007669"/>
    <property type="project" value="UniProtKB-EC"/>
</dbReference>
<evidence type="ECO:0000256" key="9">
    <source>
        <dbReference type="ARBA" id="ARBA00033473"/>
    </source>
</evidence>
<dbReference type="STRING" id="36022.A0A1V2L9I1"/>
<evidence type="ECO:0000256" key="4">
    <source>
        <dbReference type="ARBA" id="ARBA00022801"/>
    </source>
</evidence>
<accession>A0A1V2L9I1</accession>
<keyword evidence="7" id="KW-0624">Polysaccharide degradation</keyword>
<dbReference type="InterPro" id="IPR000165">
    <property type="entry name" value="Glucoamylase"/>
</dbReference>
<feature type="domain" description="GH15-like" evidence="11">
    <location>
        <begin position="62"/>
        <end position="471"/>
    </location>
</feature>
<name>A0A1V2L9I1_CYBFA</name>
<gene>
    <name evidence="12" type="ORF">BON22_1644</name>
</gene>
<dbReference type="AlphaFoldDB" id="A0A1V2L9I1"/>
<keyword evidence="13" id="KW-1185">Reference proteome</keyword>
<dbReference type="GO" id="GO:0000324">
    <property type="term" value="C:fungal-type vacuole"/>
    <property type="evidence" value="ECO:0007669"/>
    <property type="project" value="TreeGrafter"/>
</dbReference>
<keyword evidence="5" id="KW-0119">Carbohydrate metabolism</keyword>
<keyword evidence="10" id="KW-0732">Signal</keyword>
<evidence type="ECO:0000256" key="3">
    <source>
        <dbReference type="ARBA" id="ARBA00012593"/>
    </source>
</evidence>
<dbReference type="EMBL" id="MPUK01000002">
    <property type="protein sequence ID" value="ONH68562.1"/>
    <property type="molecule type" value="Genomic_DNA"/>
</dbReference>
<dbReference type="EC" id="3.2.1.3" evidence="3"/>
<evidence type="ECO:0000256" key="5">
    <source>
        <dbReference type="ARBA" id="ARBA00023277"/>
    </source>
</evidence>
<dbReference type="PANTHER" id="PTHR31616:SF9">
    <property type="entry name" value="GLUCOAMYLASE, INTRACELLULAR SPORULATION-SPECIFIC"/>
    <property type="match status" value="1"/>
</dbReference>
<evidence type="ECO:0000256" key="6">
    <source>
        <dbReference type="ARBA" id="ARBA00023295"/>
    </source>
</evidence>
<reference evidence="13" key="1">
    <citation type="journal article" date="2017" name="Genome Announc.">
        <title>Genome sequences of Cyberlindnera fabianii 65, Pichia kudriavzevii 129, and Saccharomyces cerevisiae 131 isolated from fermented masau fruits in Zimbabwe.</title>
        <authorList>
            <person name="van Rijswijck I.M.H."/>
            <person name="Derks M.F.L."/>
            <person name="Abee T."/>
            <person name="de Ridder D."/>
            <person name="Smid E.J."/>
        </authorList>
    </citation>
    <scope>NUCLEOTIDE SEQUENCE [LARGE SCALE GENOMIC DNA]</scope>
    <source>
        <strain evidence="13">65</strain>
    </source>
</reference>